<gene>
    <name evidence="4" type="ORF">AU255_04880</name>
</gene>
<comment type="caution">
    <text evidence="4">The sequence shown here is derived from an EMBL/GenBank/DDBJ whole genome shotgun (WGS) entry which is preliminary data.</text>
</comment>
<dbReference type="SMART" id="SM00829">
    <property type="entry name" value="PKS_ER"/>
    <property type="match status" value="1"/>
</dbReference>
<dbReference type="PANTHER" id="PTHR48106">
    <property type="entry name" value="QUINONE OXIDOREDUCTASE PIG3-RELATED"/>
    <property type="match status" value="1"/>
</dbReference>
<dbReference type="GO" id="GO:0016651">
    <property type="term" value="F:oxidoreductase activity, acting on NAD(P)H"/>
    <property type="evidence" value="ECO:0007669"/>
    <property type="project" value="TreeGrafter"/>
</dbReference>
<evidence type="ECO:0000256" key="2">
    <source>
        <dbReference type="ARBA" id="ARBA00023002"/>
    </source>
</evidence>
<protein>
    <submittedName>
        <fullName evidence="4">NAD(P)H-quinone oxidoreductase</fullName>
    </submittedName>
</protein>
<dbReference type="InterPro" id="IPR014189">
    <property type="entry name" value="Quinone_OxRdtase_PIG3"/>
</dbReference>
<dbReference type="EMBL" id="LPUF01000001">
    <property type="protein sequence ID" value="OQK17230.1"/>
    <property type="molecule type" value="Genomic_DNA"/>
</dbReference>
<name>A0A1V8M6L6_9GAMM</name>
<keyword evidence="2" id="KW-0560">Oxidoreductase</keyword>
<evidence type="ECO:0000259" key="3">
    <source>
        <dbReference type="SMART" id="SM00829"/>
    </source>
</evidence>
<keyword evidence="1" id="KW-0521">NADP</keyword>
<dbReference type="Proteomes" id="UP000191980">
    <property type="component" value="Unassembled WGS sequence"/>
</dbReference>
<dbReference type="Pfam" id="PF00107">
    <property type="entry name" value="ADH_zinc_N"/>
    <property type="match status" value="1"/>
</dbReference>
<dbReference type="Pfam" id="PF08240">
    <property type="entry name" value="ADH_N"/>
    <property type="match status" value="1"/>
</dbReference>
<keyword evidence="5" id="KW-1185">Reference proteome</keyword>
<dbReference type="Gene3D" id="3.40.50.720">
    <property type="entry name" value="NAD(P)-binding Rossmann-like Domain"/>
    <property type="match status" value="1"/>
</dbReference>
<dbReference type="NCBIfam" id="TIGR02824">
    <property type="entry name" value="quinone_pig3"/>
    <property type="match status" value="1"/>
</dbReference>
<dbReference type="InterPro" id="IPR013154">
    <property type="entry name" value="ADH-like_N"/>
</dbReference>
<organism evidence="4 5">
    <name type="scientific">Methyloprofundus sedimenti</name>
    <dbReference type="NCBI Taxonomy" id="1420851"/>
    <lineage>
        <taxon>Bacteria</taxon>
        <taxon>Pseudomonadati</taxon>
        <taxon>Pseudomonadota</taxon>
        <taxon>Gammaproteobacteria</taxon>
        <taxon>Methylococcales</taxon>
        <taxon>Methylococcaceae</taxon>
        <taxon>Methyloprofundus</taxon>
    </lineage>
</organism>
<dbReference type="SUPFAM" id="SSF51735">
    <property type="entry name" value="NAD(P)-binding Rossmann-fold domains"/>
    <property type="match status" value="1"/>
</dbReference>
<dbReference type="SUPFAM" id="SSF50129">
    <property type="entry name" value="GroES-like"/>
    <property type="match status" value="1"/>
</dbReference>
<dbReference type="STRING" id="1420851.AU255_04880"/>
<dbReference type="InterPro" id="IPR036291">
    <property type="entry name" value="NAD(P)-bd_dom_sf"/>
</dbReference>
<dbReference type="PANTHER" id="PTHR48106:SF8">
    <property type="entry name" value="OS02G0805600 PROTEIN"/>
    <property type="match status" value="1"/>
</dbReference>
<dbReference type="Gene3D" id="3.90.180.10">
    <property type="entry name" value="Medium-chain alcohol dehydrogenases, catalytic domain"/>
    <property type="match status" value="1"/>
</dbReference>
<reference evidence="4 5" key="1">
    <citation type="submission" date="2015-12" db="EMBL/GenBank/DDBJ databases">
        <authorList>
            <person name="Shamseldin A."/>
            <person name="Moawad H."/>
            <person name="Abd El-Rahim W.M."/>
            <person name="Sadowsky M.J."/>
        </authorList>
    </citation>
    <scope>NUCLEOTIDE SEQUENCE [LARGE SCALE GENOMIC DNA]</scope>
    <source>
        <strain evidence="4 5">WF1</strain>
    </source>
</reference>
<evidence type="ECO:0000313" key="5">
    <source>
        <dbReference type="Proteomes" id="UP000191980"/>
    </source>
</evidence>
<proteinExistence type="predicted"/>
<dbReference type="GO" id="GO:0070402">
    <property type="term" value="F:NADPH binding"/>
    <property type="evidence" value="ECO:0007669"/>
    <property type="project" value="TreeGrafter"/>
</dbReference>
<dbReference type="InterPro" id="IPR013149">
    <property type="entry name" value="ADH-like_C"/>
</dbReference>
<sequence length="327" mass="35125">MRAINIINSGISSSLQIDQRPIPIAKADEVLIKVHAAGVNRPDIMQRQGLYPPPAGAVDILGLEVAGTIAALGSNITHLNIGDKVCALITGGGYAEYCTASAQLCLAIPDALSFVQAAALPETYFTVWSNVFDRASLQLQVGETLLVHGGSSGIGTTAIQLAKAFGAKVIVTAGSEEKCLFCTELGADLAINYQQQDFVEEIKCYTQGKGVNVILDMVGGDYLARNIKCMDFDARLVQIALQKGIKAELNLLPVMLKRLTLTGSTLRSRSIEFKAHIAKQLKRNVWPLLTNGQIKPVIYQTFPLAEAEKAHALMETSLHIGKIILTV</sequence>
<dbReference type="OrthoDB" id="9785812at2"/>
<accession>A0A1V8M6L6</accession>
<dbReference type="CDD" id="cd05276">
    <property type="entry name" value="p53_inducible_oxidoreductase"/>
    <property type="match status" value="1"/>
</dbReference>
<dbReference type="InterPro" id="IPR020843">
    <property type="entry name" value="ER"/>
</dbReference>
<dbReference type="AlphaFoldDB" id="A0A1V8M6L6"/>
<evidence type="ECO:0000256" key="1">
    <source>
        <dbReference type="ARBA" id="ARBA00022857"/>
    </source>
</evidence>
<dbReference type="RefSeq" id="WP_080521843.1">
    <property type="nucleotide sequence ID" value="NZ_LPUF01000001.1"/>
</dbReference>
<dbReference type="InterPro" id="IPR011032">
    <property type="entry name" value="GroES-like_sf"/>
</dbReference>
<feature type="domain" description="Enoyl reductase (ER)" evidence="3">
    <location>
        <begin position="10"/>
        <end position="325"/>
    </location>
</feature>
<evidence type="ECO:0000313" key="4">
    <source>
        <dbReference type="EMBL" id="OQK17230.1"/>
    </source>
</evidence>